<feature type="compositionally biased region" description="Polar residues" evidence="1">
    <location>
        <begin position="188"/>
        <end position="197"/>
    </location>
</feature>
<accession>A0A9P6HKY7</accession>
<feature type="compositionally biased region" description="Polar residues" evidence="1">
    <location>
        <begin position="225"/>
        <end position="236"/>
    </location>
</feature>
<feature type="compositionally biased region" description="Polar residues" evidence="1">
    <location>
        <begin position="268"/>
        <end position="300"/>
    </location>
</feature>
<gene>
    <name evidence="2" type="ORF">BJ322DRAFT_1105165</name>
</gene>
<dbReference type="Pfam" id="PF18759">
    <property type="entry name" value="Plavaka"/>
    <property type="match status" value="1"/>
</dbReference>
<feature type="compositionally biased region" description="Low complexity" evidence="1">
    <location>
        <begin position="150"/>
        <end position="163"/>
    </location>
</feature>
<name>A0A9P6HKY7_9AGAM</name>
<dbReference type="OrthoDB" id="3208495at2759"/>
<protein>
    <submittedName>
        <fullName evidence="2">Uncharacterized protein</fullName>
    </submittedName>
</protein>
<evidence type="ECO:0000313" key="2">
    <source>
        <dbReference type="EMBL" id="KAF9789303.1"/>
    </source>
</evidence>
<proteinExistence type="predicted"/>
<sequence length="936" mass="103668">MFNAPNPFPSTSPVQRPVVPDARRSIWEYKLIRSLQVNRTTGLLTHFPYYRPFAALDAGVTTPPFLLGADHQFLWNSDLTESVLATVYFSISPAFYFPSPRVHLTTNIHTHSPAIIVLWWEIPTELPYSVIEYLVNFERLSDQDFEPFSHPSLSTSLLPSSLHPEPPSKPTTLTEPAAEESTGDEQPASINTTTTPEVTAVPQIPGPAGDTPPPPAAEGTHDHSSSTPLNDSHQSPPSSPENDHPSLSLPAPNPEEQDRASPSPGSPVASQQMDNASPTPSLLPTSNTITTPSNANQTAANPVPPKVFASFDGLPKFITSSTVEYLEKVPGGEGWTNMIKSYLRLEQLPTPQGSAVRLPVETRPVEVSMWMKARSYNDKHILWVADISAYSKRWIAWWTACQPSWRQGKGWPLPKENGDHGSWGKLTARGQSGLFLVVLSTAWWAASLNSADDRGRFDKAVDDIHWVLKQLLEAIPSPTPPDVALGPPSTLAEKSVSAVAAATWQACSTRKRQSKPSRVAQKESEAPEFVVKGILYRDIVEVITTELEDPDTFNDIHVTPHKEWWNPGPGEDPVRIYSETFNSDAMLEADAEMRANLGPACGPHDDLETFLIAALLYSDATHLASFGSASLWPIYLFLGNVSKYIRMRPTSFAAHHVAYIPTLPDTIKEFYKDHYNREPSAEMLTHLGRELIHGVLRLILGGSCADAHKNPRRVKCGDNVLRHWLLRLILHSADYKEKSVLATIRSLGWFLCPRCLIIKGGVPRIGMDSDRGIRQILRDYANDAAARVELARRLIFDLGRSVGGKLEILKRGSLILTRNAYHAELGLNPAKIMPVDILHDCELGVGKGIIKHNVRIFHTLGDAAVNTFDARFRQVPTFGRDTIRRFGGSVSAMKKLAGRDFEDILQFVRERSRLYSSGRLSEVTTSQVEILKRNPT</sequence>
<organism evidence="2 3">
    <name type="scientific">Thelephora terrestris</name>
    <dbReference type="NCBI Taxonomy" id="56493"/>
    <lineage>
        <taxon>Eukaryota</taxon>
        <taxon>Fungi</taxon>
        <taxon>Dikarya</taxon>
        <taxon>Basidiomycota</taxon>
        <taxon>Agaricomycotina</taxon>
        <taxon>Agaricomycetes</taxon>
        <taxon>Thelephorales</taxon>
        <taxon>Thelephoraceae</taxon>
        <taxon>Thelephora</taxon>
    </lineage>
</organism>
<keyword evidence="3" id="KW-1185">Reference proteome</keyword>
<dbReference type="AlphaFoldDB" id="A0A9P6HKY7"/>
<dbReference type="EMBL" id="WIUZ02000003">
    <property type="protein sequence ID" value="KAF9789303.1"/>
    <property type="molecule type" value="Genomic_DNA"/>
</dbReference>
<comment type="caution">
    <text evidence="2">The sequence shown here is derived from an EMBL/GenBank/DDBJ whole genome shotgun (WGS) entry which is preliminary data.</text>
</comment>
<reference evidence="2" key="2">
    <citation type="submission" date="2020-11" db="EMBL/GenBank/DDBJ databases">
        <authorList>
            <consortium name="DOE Joint Genome Institute"/>
            <person name="Kuo A."/>
            <person name="Miyauchi S."/>
            <person name="Kiss E."/>
            <person name="Drula E."/>
            <person name="Kohler A."/>
            <person name="Sanchez-Garcia M."/>
            <person name="Andreopoulos B."/>
            <person name="Barry K.W."/>
            <person name="Bonito G."/>
            <person name="Buee M."/>
            <person name="Carver A."/>
            <person name="Chen C."/>
            <person name="Cichocki N."/>
            <person name="Clum A."/>
            <person name="Culley D."/>
            <person name="Crous P.W."/>
            <person name="Fauchery L."/>
            <person name="Girlanda M."/>
            <person name="Hayes R."/>
            <person name="Keri Z."/>
            <person name="Labutti K."/>
            <person name="Lipzen A."/>
            <person name="Lombard V."/>
            <person name="Magnuson J."/>
            <person name="Maillard F."/>
            <person name="Morin E."/>
            <person name="Murat C."/>
            <person name="Nolan M."/>
            <person name="Ohm R."/>
            <person name="Pangilinan J."/>
            <person name="Pereira M."/>
            <person name="Perotto S."/>
            <person name="Peter M."/>
            <person name="Riley R."/>
            <person name="Sitrit Y."/>
            <person name="Stielow B."/>
            <person name="Szollosi G."/>
            <person name="Zifcakova L."/>
            <person name="Stursova M."/>
            <person name="Spatafora J.W."/>
            <person name="Tedersoo L."/>
            <person name="Vaario L.-M."/>
            <person name="Yamada A."/>
            <person name="Yan M."/>
            <person name="Wang P."/>
            <person name="Xu J."/>
            <person name="Bruns T."/>
            <person name="Baldrian P."/>
            <person name="Vilgalys R."/>
            <person name="Henrissat B."/>
            <person name="Grigoriev I.V."/>
            <person name="Hibbett D."/>
            <person name="Nagy L.G."/>
            <person name="Martin F.M."/>
        </authorList>
    </citation>
    <scope>NUCLEOTIDE SEQUENCE</scope>
    <source>
        <strain evidence="2">UH-Tt-Lm1</strain>
    </source>
</reference>
<evidence type="ECO:0000256" key="1">
    <source>
        <dbReference type="SAM" id="MobiDB-lite"/>
    </source>
</evidence>
<feature type="region of interest" description="Disordered" evidence="1">
    <location>
        <begin position="150"/>
        <end position="301"/>
    </location>
</feature>
<evidence type="ECO:0000313" key="3">
    <source>
        <dbReference type="Proteomes" id="UP000736335"/>
    </source>
</evidence>
<dbReference type="InterPro" id="IPR041078">
    <property type="entry name" value="Plavaka"/>
</dbReference>
<reference evidence="2" key="1">
    <citation type="journal article" date="2020" name="Nat. Commun.">
        <title>Large-scale genome sequencing of mycorrhizal fungi provides insights into the early evolution of symbiotic traits.</title>
        <authorList>
            <person name="Miyauchi S."/>
            <person name="Kiss E."/>
            <person name="Kuo A."/>
            <person name="Drula E."/>
            <person name="Kohler A."/>
            <person name="Sanchez-Garcia M."/>
            <person name="Morin E."/>
            <person name="Andreopoulos B."/>
            <person name="Barry K.W."/>
            <person name="Bonito G."/>
            <person name="Buee M."/>
            <person name="Carver A."/>
            <person name="Chen C."/>
            <person name="Cichocki N."/>
            <person name="Clum A."/>
            <person name="Culley D."/>
            <person name="Crous P.W."/>
            <person name="Fauchery L."/>
            <person name="Girlanda M."/>
            <person name="Hayes R.D."/>
            <person name="Keri Z."/>
            <person name="LaButti K."/>
            <person name="Lipzen A."/>
            <person name="Lombard V."/>
            <person name="Magnuson J."/>
            <person name="Maillard F."/>
            <person name="Murat C."/>
            <person name="Nolan M."/>
            <person name="Ohm R.A."/>
            <person name="Pangilinan J."/>
            <person name="Pereira M.F."/>
            <person name="Perotto S."/>
            <person name="Peter M."/>
            <person name="Pfister S."/>
            <person name="Riley R."/>
            <person name="Sitrit Y."/>
            <person name="Stielow J.B."/>
            <person name="Szollosi G."/>
            <person name="Zifcakova L."/>
            <person name="Stursova M."/>
            <person name="Spatafora J.W."/>
            <person name="Tedersoo L."/>
            <person name="Vaario L.M."/>
            <person name="Yamada A."/>
            <person name="Yan M."/>
            <person name="Wang P."/>
            <person name="Xu J."/>
            <person name="Bruns T."/>
            <person name="Baldrian P."/>
            <person name="Vilgalys R."/>
            <person name="Dunand C."/>
            <person name="Henrissat B."/>
            <person name="Grigoriev I.V."/>
            <person name="Hibbett D."/>
            <person name="Nagy L.G."/>
            <person name="Martin F.M."/>
        </authorList>
    </citation>
    <scope>NUCLEOTIDE SEQUENCE</scope>
    <source>
        <strain evidence="2">UH-Tt-Lm1</strain>
    </source>
</reference>
<dbReference type="Proteomes" id="UP000736335">
    <property type="component" value="Unassembled WGS sequence"/>
</dbReference>